<accession>A0A1I3US44</accession>
<evidence type="ECO:0000313" key="3">
    <source>
        <dbReference type="Proteomes" id="UP000199111"/>
    </source>
</evidence>
<name>A0A1I3US44_9ACTN</name>
<keyword evidence="3" id="KW-1185">Reference proteome</keyword>
<dbReference type="Proteomes" id="UP000199111">
    <property type="component" value="Unassembled WGS sequence"/>
</dbReference>
<organism evidence="2 3">
    <name type="scientific">Streptosporangium canum</name>
    <dbReference type="NCBI Taxonomy" id="324952"/>
    <lineage>
        <taxon>Bacteria</taxon>
        <taxon>Bacillati</taxon>
        <taxon>Actinomycetota</taxon>
        <taxon>Actinomycetes</taxon>
        <taxon>Streptosporangiales</taxon>
        <taxon>Streptosporangiaceae</taxon>
        <taxon>Streptosporangium</taxon>
    </lineage>
</organism>
<feature type="transmembrane region" description="Helical" evidence="1">
    <location>
        <begin position="26"/>
        <end position="48"/>
    </location>
</feature>
<keyword evidence="1" id="KW-0472">Membrane</keyword>
<evidence type="ECO:0000313" key="2">
    <source>
        <dbReference type="EMBL" id="SFJ85573.1"/>
    </source>
</evidence>
<keyword evidence="1" id="KW-1133">Transmembrane helix</keyword>
<proteinExistence type="predicted"/>
<reference evidence="3" key="1">
    <citation type="submission" date="2016-10" db="EMBL/GenBank/DDBJ databases">
        <authorList>
            <person name="Varghese N."/>
            <person name="Submissions S."/>
        </authorList>
    </citation>
    <scope>NUCLEOTIDE SEQUENCE [LARGE SCALE GENOMIC DNA]</scope>
    <source>
        <strain evidence="3">CGMCC 4.2126</strain>
    </source>
</reference>
<dbReference type="AlphaFoldDB" id="A0A1I3US44"/>
<gene>
    <name evidence="2" type="ORF">SAMN05216275_11362</name>
</gene>
<sequence length="51" mass="5587">MPTGRCFKISWVVSVPESWGQHVRTIVIAVVIVVAVAYGVDLSGVPYFPRV</sequence>
<keyword evidence="1" id="KW-0812">Transmembrane</keyword>
<protein>
    <submittedName>
        <fullName evidence="2">Uncharacterized protein</fullName>
    </submittedName>
</protein>
<dbReference type="EMBL" id="FOQY01000013">
    <property type="protein sequence ID" value="SFJ85573.1"/>
    <property type="molecule type" value="Genomic_DNA"/>
</dbReference>
<evidence type="ECO:0000256" key="1">
    <source>
        <dbReference type="SAM" id="Phobius"/>
    </source>
</evidence>